<dbReference type="EMBL" id="JH711581">
    <property type="protein sequence ID" value="EIW79275.1"/>
    <property type="molecule type" value="Genomic_DNA"/>
</dbReference>
<organism evidence="6 7">
    <name type="scientific">Coniophora puteana (strain RWD-64-598)</name>
    <name type="common">Brown rot fungus</name>
    <dbReference type="NCBI Taxonomy" id="741705"/>
    <lineage>
        <taxon>Eukaryota</taxon>
        <taxon>Fungi</taxon>
        <taxon>Dikarya</taxon>
        <taxon>Basidiomycota</taxon>
        <taxon>Agaricomycotina</taxon>
        <taxon>Agaricomycetes</taxon>
        <taxon>Agaricomycetidae</taxon>
        <taxon>Boletales</taxon>
        <taxon>Coniophorineae</taxon>
        <taxon>Coniophoraceae</taxon>
        <taxon>Coniophora</taxon>
    </lineage>
</organism>
<protein>
    <submittedName>
        <fullName evidence="6">FAD/NAD(P)-binding domain-containing protein</fullName>
    </submittedName>
</protein>
<dbReference type="GO" id="GO:0016709">
    <property type="term" value="F:oxidoreductase activity, acting on paired donors, with incorporation or reduction of molecular oxygen, NAD(P)H as one donor, and incorporation of one atom of oxygen"/>
    <property type="evidence" value="ECO:0007669"/>
    <property type="project" value="UniProtKB-ARBA"/>
</dbReference>
<evidence type="ECO:0000313" key="7">
    <source>
        <dbReference type="Proteomes" id="UP000053558"/>
    </source>
</evidence>
<sequence>VGAGPSGLATALTLLRNGVPVQIIEKNVEHRRGQRGAAMMPRSLEIYDFLEVPEMRLQGSPATPIRTYDKGGINPLQTMPMFEHQEVTPGTPYVDCLFLGQEFIEKNLRNHLAKLSCTIELGTELQYLQQFEDYVEVELTRTCDGKVTMEKISALWVIGADGARGVSVSCEQRLTTRANSVQTSAEVFGLVQILSRSHSACRAFYMFYSQILLHHQPIRPYSGPPNIRMTKNFRKGRVFLVGGTVHSPTGGQGLNSAIQDAINLGWKLALVINGDSKETLLDTFSEERVPVISQMLRLTTESLNGTINADRTRTATSFTRTPKSARPTPSPLNLWHGLMLGINYRGSRGVIDDWPIDKGELGSDPYGYLSTGSLHAGDRAPDSRGLISYPDHNQHTLFGIFRSYHHTVLIFIPQESKAESVVCALSGYPKHLVRVVVIHPQPGTGSVEGADLQLEDKEGHTLTNYGVSRDDSLRIAVVRPDGVVGDLVKTEESMKHYFDFVFQ</sequence>
<feature type="domain" description="FAD-binding" evidence="5">
    <location>
        <begin position="227"/>
        <end position="297"/>
    </location>
</feature>
<dbReference type="PANTHER" id="PTHR43004">
    <property type="entry name" value="TRK SYSTEM POTASSIUM UPTAKE PROTEIN"/>
    <property type="match status" value="1"/>
</dbReference>
<evidence type="ECO:0000256" key="4">
    <source>
        <dbReference type="ARBA" id="ARBA00023002"/>
    </source>
</evidence>
<keyword evidence="2" id="KW-0285">Flavoprotein</keyword>
<comment type="caution">
    <text evidence="6">The sequence shown here is derived from an EMBL/GenBank/DDBJ whole genome shotgun (WGS) entry which is preliminary data.</text>
</comment>
<dbReference type="KEGG" id="cput:CONPUDRAFT_59860"/>
<dbReference type="GO" id="GO:0071949">
    <property type="term" value="F:FAD binding"/>
    <property type="evidence" value="ECO:0007669"/>
    <property type="project" value="InterPro"/>
</dbReference>
<dbReference type="Pfam" id="PF01494">
    <property type="entry name" value="FAD_binding_3"/>
    <property type="match status" value="2"/>
</dbReference>
<evidence type="ECO:0000313" key="6">
    <source>
        <dbReference type="EMBL" id="EIW79275.1"/>
    </source>
</evidence>
<gene>
    <name evidence="6" type="ORF">CONPUDRAFT_59860</name>
</gene>
<proteinExistence type="predicted"/>
<dbReference type="Gene3D" id="3.50.50.60">
    <property type="entry name" value="FAD/NAD(P)-binding domain"/>
    <property type="match status" value="2"/>
</dbReference>
<evidence type="ECO:0000256" key="3">
    <source>
        <dbReference type="ARBA" id="ARBA00022827"/>
    </source>
</evidence>
<reference evidence="7" key="1">
    <citation type="journal article" date="2012" name="Science">
        <title>The Paleozoic origin of enzymatic lignin decomposition reconstructed from 31 fungal genomes.</title>
        <authorList>
            <person name="Floudas D."/>
            <person name="Binder M."/>
            <person name="Riley R."/>
            <person name="Barry K."/>
            <person name="Blanchette R.A."/>
            <person name="Henrissat B."/>
            <person name="Martinez A.T."/>
            <person name="Otillar R."/>
            <person name="Spatafora J.W."/>
            <person name="Yadav J.S."/>
            <person name="Aerts A."/>
            <person name="Benoit I."/>
            <person name="Boyd A."/>
            <person name="Carlson A."/>
            <person name="Copeland A."/>
            <person name="Coutinho P.M."/>
            <person name="de Vries R.P."/>
            <person name="Ferreira P."/>
            <person name="Findley K."/>
            <person name="Foster B."/>
            <person name="Gaskell J."/>
            <person name="Glotzer D."/>
            <person name="Gorecki P."/>
            <person name="Heitman J."/>
            <person name="Hesse C."/>
            <person name="Hori C."/>
            <person name="Igarashi K."/>
            <person name="Jurgens J.A."/>
            <person name="Kallen N."/>
            <person name="Kersten P."/>
            <person name="Kohler A."/>
            <person name="Kuees U."/>
            <person name="Kumar T.K.A."/>
            <person name="Kuo A."/>
            <person name="LaButti K."/>
            <person name="Larrondo L.F."/>
            <person name="Lindquist E."/>
            <person name="Ling A."/>
            <person name="Lombard V."/>
            <person name="Lucas S."/>
            <person name="Lundell T."/>
            <person name="Martin R."/>
            <person name="McLaughlin D.J."/>
            <person name="Morgenstern I."/>
            <person name="Morin E."/>
            <person name="Murat C."/>
            <person name="Nagy L.G."/>
            <person name="Nolan M."/>
            <person name="Ohm R.A."/>
            <person name="Patyshakuliyeva A."/>
            <person name="Rokas A."/>
            <person name="Ruiz-Duenas F.J."/>
            <person name="Sabat G."/>
            <person name="Salamov A."/>
            <person name="Samejima M."/>
            <person name="Schmutz J."/>
            <person name="Slot J.C."/>
            <person name="St John F."/>
            <person name="Stenlid J."/>
            <person name="Sun H."/>
            <person name="Sun S."/>
            <person name="Syed K."/>
            <person name="Tsang A."/>
            <person name="Wiebenga A."/>
            <person name="Young D."/>
            <person name="Pisabarro A."/>
            <person name="Eastwood D.C."/>
            <person name="Martin F."/>
            <person name="Cullen D."/>
            <person name="Grigoriev I.V."/>
            <person name="Hibbett D.S."/>
        </authorList>
    </citation>
    <scope>NUCLEOTIDE SEQUENCE [LARGE SCALE GENOMIC DNA]</scope>
    <source>
        <strain evidence="7">RWD-64-598 SS2</strain>
    </source>
</reference>
<dbReference type="OMA" id="NIRMTKN"/>
<feature type="non-terminal residue" evidence="6">
    <location>
        <position position="1"/>
    </location>
</feature>
<dbReference type="InterPro" id="IPR002938">
    <property type="entry name" value="FAD-bd"/>
</dbReference>
<dbReference type="GeneID" id="19208060"/>
<keyword evidence="3" id="KW-0274">FAD</keyword>
<name>A0A5M3MKT3_CONPW</name>
<dbReference type="PANTHER" id="PTHR43004:SF19">
    <property type="entry name" value="BINDING MONOOXYGENASE, PUTATIVE (JCVI)-RELATED"/>
    <property type="match status" value="1"/>
</dbReference>
<dbReference type="InterPro" id="IPR050641">
    <property type="entry name" value="RIFMO-like"/>
</dbReference>
<keyword evidence="7" id="KW-1185">Reference proteome</keyword>
<evidence type="ECO:0000256" key="1">
    <source>
        <dbReference type="ARBA" id="ARBA00001974"/>
    </source>
</evidence>
<accession>A0A5M3MKT3</accession>
<dbReference type="RefSeq" id="XP_007770474.1">
    <property type="nucleotide sequence ID" value="XM_007772284.1"/>
</dbReference>
<evidence type="ECO:0000256" key="2">
    <source>
        <dbReference type="ARBA" id="ARBA00022630"/>
    </source>
</evidence>
<comment type="cofactor">
    <cofactor evidence="1">
        <name>FAD</name>
        <dbReference type="ChEBI" id="CHEBI:57692"/>
    </cofactor>
</comment>
<dbReference type="OrthoDB" id="2690153at2759"/>
<evidence type="ECO:0000259" key="5">
    <source>
        <dbReference type="Pfam" id="PF01494"/>
    </source>
</evidence>
<dbReference type="Proteomes" id="UP000053558">
    <property type="component" value="Unassembled WGS sequence"/>
</dbReference>
<dbReference type="SUPFAM" id="SSF51905">
    <property type="entry name" value="FAD/NAD(P)-binding domain"/>
    <property type="match status" value="1"/>
</dbReference>
<dbReference type="AlphaFoldDB" id="A0A5M3MKT3"/>
<dbReference type="InterPro" id="IPR036188">
    <property type="entry name" value="FAD/NAD-bd_sf"/>
</dbReference>
<keyword evidence="4" id="KW-0560">Oxidoreductase</keyword>
<feature type="domain" description="FAD-binding" evidence="5">
    <location>
        <begin position="1"/>
        <end position="170"/>
    </location>
</feature>